<keyword evidence="1" id="KW-0812">Transmembrane</keyword>
<dbReference type="Proteomes" id="UP000265520">
    <property type="component" value="Unassembled WGS sequence"/>
</dbReference>
<feature type="transmembrane region" description="Helical" evidence="1">
    <location>
        <begin position="20"/>
        <end position="42"/>
    </location>
</feature>
<evidence type="ECO:0000256" key="1">
    <source>
        <dbReference type="SAM" id="Phobius"/>
    </source>
</evidence>
<keyword evidence="1" id="KW-1133">Transmembrane helix</keyword>
<proteinExistence type="predicted"/>
<dbReference type="EMBL" id="LXQA010185806">
    <property type="protein sequence ID" value="MCI31257.1"/>
    <property type="molecule type" value="Genomic_DNA"/>
</dbReference>
<evidence type="ECO:0000313" key="3">
    <source>
        <dbReference type="Proteomes" id="UP000265520"/>
    </source>
</evidence>
<reference evidence="2 3" key="1">
    <citation type="journal article" date="2018" name="Front. Plant Sci.">
        <title>Red Clover (Trifolium pratense) and Zigzag Clover (T. medium) - A Picture of Genomic Similarities and Differences.</title>
        <authorList>
            <person name="Dluhosova J."/>
            <person name="Istvanek J."/>
            <person name="Nedelnik J."/>
            <person name="Repkova J."/>
        </authorList>
    </citation>
    <scope>NUCLEOTIDE SEQUENCE [LARGE SCALE GENOMIC DNA]</scope>
    <source>
        <strain evidence="3">cv. 10/8</strain>
        <tissue evidence="2">Leaf</tissue>
    </source>
</reference>
<organism evidence="2 3">
    <name type="scientific">Trifolium medium</name>
    <dbReference type="NCBI Taxonomy" id="97028"/>
    <lineage>
        <taxon>Eukaryota</taxon>
        <taxon>Viridiplantae</taxon>
        <taxon>Streptophyta</taxon>
        <taxon>Embryophyta</taxon>
        <taxon>Tracheophyta</taxon>
        <taxon>Spermatophyta</taxon>
        <taxon>Magnoliopsida</taxon>
        <taxon>eudicotyledons</taxon>
        <taxon>Gunneridae</taxon>
        <taxon>Pentapetalae</taxon>
        <taxon>rosids</taxon>
        <taxon>fabids</taxon>
        <taxon>Fabales</taxon>
        <taxon>Fabaceae</taxon>
        <taxon>Papilionoideae</taxon>
        <taxon>50 kb inversion clade</taxon>
        <taxon>NPAAA clade</taxon>
        <taxon>Hologalegina</taxon>
        <taxon>IRL clade</taxon>
        <taxon>Trifolieae</taxon>
        <taxon>Trifolium</taxon>
    </lineage>
</organism>
<protein>
    <submittedName>
        <fullName evidence="2">Uncharacterized protein</fullName>
    </submittedName>
</protein>
<keyword evidence="1" id="KW-0472">Membrane</keyword>
<feature type="non-terminal residue" evidence="2">
    <location>
        <position position="43"/>
    </location>
</feature>
<keyword evidence="3" id="KW-1185">Reference proteome</keyword>
<comment type="caution">
    <text evidence="2">The sequence shown here is derived from an EMBL/GenBank/DDBJ whole genome shotgun (WGS) entry which is preliminary data.</text>
</comment>
<evidence type="ECO:0000313" key="2">
    <source>
        <dbReference type="EMBL" id="MCI31257.1"/>
    </source>
</evidence>
<accession>A0A392R4U3</accession>
<dbReference type="AlphaFoldDB" id="A0A392R4U3"/>
<name>A0A392R4U3_9FABA</name>
<sequence length="43" mass="4399">MSKEIWSSSAAWYPVTRGVALAVLITRGVVLVTCGVASGGMAC</sequence>